<dbReference type="EMBL" id="CP036295">
    <property type="protein sequence ID" value="QCC85422.1"/>
    <property type="molecule type" value="Genomic_DNA"/>
</dbReference>
<reference evidence="2 3" key="1">
    <citation type="submission" date="2019-02" db="EMBL/GenBank/DDBJ databases">
        <title>Complete Genome Sequence of Desulfovibrio desulfuricans IC1, a Sulfonate Utilizing Anaerobe.</title>
        <authorList>
            <person name="Day L.A."/>
            <person name="De Leon K.B."/>
            <person name="Wall J.D."/>
        </authorList>
    </citation>
    <scope>NUCLEOTIDE SEQUENCE [LARGE SCALE GENOMIC DNA]</scope>
    <source>
        <strain evidence="2 3">IC1</strain>
    </source>
</reference>
<evidence type="ECO:0000256" key="1">
    <source>
        <dbReference type="ARBA" id="ARBA00023118"/>
    </source>
</evidence>
<dbReference type="InterPro" id="IPR010147">
    <property type="entry name" value="CRISPR-assoc_prot_CasD"/>
</dbReference>
<dbReference type="AlphaFoldDB" id="A0A4P7UPF8"/>
<dbReference type="NCBIfam" id="TIGR01868">
    <property type="entry name" value="casD_Cas5e"/>
    <property type="match status" value="1"/>
</dbReference>
<accession>A0A4P7UPF8</accession>
<keyword evidence="1" id="KW-0051">Antiviral defense</keyword>
<dbReference type="InterPro" id="IPR013422">
    <property type="entry name" value="CRISPR-assoc_prot_Cas5_N"/>
</dbReference>
<gene>
    <name evidence="2" type="primary">cas5e</name>
    <name evidence="2" type="ORF">DDIC_05935</name>
</gene>
<dbReference type="Pfam" id="PF09704">
    <property type="entry name" value="Cas_Cas5d"/>
    <property type="match status" value="1"/>
</dbReference>
<dbReference type="GO" id="GO:0051607">
    <property type="term" value="P:defense response to virus"/>
    <property type="evidence" value="ECO:0007669"/>
    <property type="project" value="UniProtKB-KW"/>
</dbReference>
<dbReference type="Gene3D" id="3.30.70.2660">
    <property type="match status" value="1"/>
</dbReference>
<evidence type="ECO:0000313" key="3">
    <source>
        <dbReference type="Proteomes" id="UP000297065"/>
    </source>
</evidence>
<dbReference type="InterPro" id="IPR021124">
    <property type="entry name" value="CRISPR-assoc_prot_Cas5"/>
</dbReference>
<organism evidence="2 3">
    <name type="scientific">Desulfovibrio desulfuricans</name>
    <dbReference type="NCBI Taxonomy" id="876"/>
    <lineage>
        <taxon>Bacteria</taxon>
        <taxon>Pseudomonadati</taxon>
        <taxon>Thermodesulfobacteriota</taxon>
        <taxon>Desulfovibrionia</taxon>
        <taxon>Desulfovibrionales</taxon>
        <taxon>Desulfovibrionaceae</taxon>
        <taxon>Desulfovibrio</taxon>
    </lineage>
</organism>
<dbReference type="Proteomes" id="UP000297065">
    <property type="component" value="Chromosome"/>
</dbReference>
<sequence>MRNTSGWKIPGALRRRRPYACRKRALLTCCRGCGGMCADLCCLALRLQAPMLSFGNESRFNRRLTASLPSKSVVAGLLCAAKGLHRGSHEEQTFLQMLASMPMLAVAVPRRLAAGGKGWVVPAGRTVDYHTVQGTRKAAGGIKDCHITLRHYLHDSAFGVFLTGPRNVLEEAAMAVKNPVWGLWIGRKCCIPSAPVFGGIFDSEAAALQDMLDGPLERYTHEREVDKFEDGNDSLPDQAESFNSAARRFAPRRVMRIRAKAHGGQHTEQTTGGDG</sequence>
<dbReference type="NCBIfam" id="TIGR02593">
    <property type="entry name" value="CRISPR_cas5"/>
    <property type="match status" value="1"/>
</dbReference>
<dbReference type="OrthoDB" id="5704083at2"/>
<proteinExistence type="predicted"/>
<name>A0A4P7UPF8_DESDE</name>
<dbReference type="GO" id="GO:0003723">
    <property type="term" value="F:RNA binding"/>
    <property type="evidence" value="ECO:0007669"/>
    <property type="project" value="InterPro"/>
</dbReference>
<protein>
    <submittedName>
        <fullName evidence="2">Type I-E CRISPR-associated protein Cas5/CasD</fullName>
    </submittedName>
</protein>
<dbReference type="GO" id="GO:0043571">
    <property type="term" value="P:maintenance of CRISPR repeat elements"/>
    <property type="evidence" value="ECO:0007669"/>
    <property type="project" value="InterPro"/>
</dbReference>
<evidence type="ECO:0000313" key="2">
    <source>
        <dbReference type="EMBL" id="QCC85422.1"/>
    </source>
</evidence>
<dbReference type="CDD" id="cd09645">
    <property type="entry name" value="Cas5_I-E"/>
    <property type="match status" value="1"/>
</dbReference>